<dbReference type="EMBL" id="CAMGZC010000980">
    <property type="protein sequence ID" value="CAI0651002.1"/>
    <property type="molecule type" value="Genomic_DNA"/>
</dbReference>
<name>A0A9W4RZL8_9PEZI</name>
<evidence type="ECO:0000313" key="1">
    <source>
        <dbReference type="EMBL" id="CAI0651002.1"/>
    </source>
</evidence>
<proteinExistence type="predicted"/>
<reference evidence="1" key="1">
    <citation type="submission" date="2022-08" db="EMBL/GenBank/DDBJ databases">
        <authorList>
            <person name="Giroux E."/>
            <person name="Giroux E."/>
        </authorList>
    </citation>
    <scope>NUCLEOTIDE SEQUENCE</scope>
    <source>
        <strain evidence="1">H1091258</strain>
    </source>
</reference>
<sequence>EVSLSKHAGQFPDFPSDYEGGVKPLDNAQAAQANGGASVTLQTSWYPFKDDLKLLHIKYLKEIFKEIAFLVDEKQSGVCYYYYDMGFTQANSEKGELTKAIYSNIVNPSAGAFIFDENMSPRYIVKEYSLRTMPDMDILSDFAFFK</sequence>
<feature type="non-terminal residue" evidence="1">
    <location>
        <position position="146"/>
    </location>
</feature>
<feature type="non-terminal residue" evidence="1">
    <location>
        <position position="1"/>
    </location>
</feature>
<keyword evidence="2" id="KW-1185">Reference proteome</keyword>
<dbReference type="Proteomes" id="UP001152533">
    <property type="component" value="Unassembled WGS sequence"/>
</dbReference>
<gene>
    <name evidence="1" type="ORF">CGXH109_LOCUS101794</name>
</gene>
<organism evidence="1 2">
    <name type="scientific">Colletotrichum noveboracense</name>
    <dbReference type="NCBI Taxonomy" id="2664923"/>
    <lineage>
        <taxon>Eukaryota</taxon>
        <taxon>Fungi</taxon>
        <taxon>Dikarya</taxon>
        <taxon>Ascomycota</taxon>
        <taxon>Pezizomycotina</taxon>
        <taxon>Sordariomycetes</taxon>
        <taxon>Hypocreomycetidae</taxon>
        <taxon>Glomerellales</taxon>
        <taxon>Glomerellaceae</taxon>
        <taxon>Colletotrichum</taxon>
        <taxon>Colletotrichum gloeosporioides species complex</taxon>
    </lineage>
</organism>
<dbReference type="AlphaFoldDB" id="A0A9W4RZL8"/>
<evidence type="ECO:0000313" key="2">
    <source>
        <dbReference type="Proteomes" id="UP001152533"/>
    </source>
</evidence>
<accession>A0A9W4RZL8</accession>
<protein>
    <submittedName>
        <fullName evidence="1">Uncharacterized protein</fullName>
    </submittedName>
</protein>
<comment type="caution">
    <text evidence="1">The sequence shown here is derived from an EMBL/GenBank/DDBJ whole genome shotgun (WGS) entry which is preliminary data.</text>
</comment>